<dbReference type="EMBL" id="LKCN02000018">
    <property type="protein sequence ID" value="RCI08721.1"/>
    <property type="molecule type" value="Genomic_DNA"/>
</dbReference>
<feature type="chain" id="PRO_5016819041" description="Mpv17/PMP22 family protein" evidence="7">
    <location>
        <begin position="25"/>
        <end position="198"/>
    </location>
</feature>
<accession>A0A367L2R3</accession>
<keyword evidence="5" id="KW-0472">Membrane</keyword>
<dbReference type="GO" id="GO:0005778">
    <property type="term" value="C:peroxisomal membrane"/>
    <property type="evidence" value="ECO:0007669"/>
    <property type="project" value="TreeGrafter"/>
</dbReference>
<dbReference type="AlphaFoldDB" id="A0A367L2R3"/>
<proteinExistence type="inferred from homology"/>
<comment type="subcellular location">
    <subcellularLocation>
        <location evidence="1">Membrane</location>
        <topology evidence="1">Multi-pass membrane protein</topology>
    </subcellularLocation>
</comment>
<organism evidence="8 9">
    <name type="scientific">Ophiocordyceps polyrhachis-furcata BCC 54312</name>
    <dbReference type="NCBI Taxonomy" id="1330021"/>
    <lineage>
        <taxon>Eukaryota</taxon>
        <taxon>Fungi</taxon>
        <taxon>Dikarya</taxon>
        <taxon>Ascomycota</taxon>
        <taxon>Pezizomycotina</taxon>
        <taxon>Sordariomycetes</taxon>
        <taxon>Hypocreomycetidae</taxon>
        <taxon>Hypocreales</taxon>
        <taxon>Ophiocordycipitaceae</taxon>
        <taxon>Ophiocordyceps</taxon>
    </lineage>
</organism>
<dbReference type="Pfam" id="PF04117">
    <property type="entry name" value="Mpv17_PMP22"/>
    <property type="match status" value="1"/>
</dbReference>
<keyword evidence="3" id="KW-0812">Transmembrane</keyword>
<keyword evidence="7" id="KW-0732">Signal</keyword>
<reference evidence="8 9" key="1">
    <citation type="journal article" date="2015" name="BMC Genomics">
        <title>Insights from the genome of Ophiocordyceps polyrhachis-furcata to pathogenicity and host specificity in insect fungi.</title>
        <authorList>
            <person name="Wichadakul D."/>
            <person name="Kobmoo N."/>
            <person name="Ingsriswang S."/>
            <person name="Tangphatsornruang S."/>
            <person name="Chantasingh D."/>
            <person name="Luangsa-ard J.J."/>
            <person name="Eurwilaichitr L."/>
        </authorList>
    </citation>
    <scope>NUCLEOTIDE SEQUENCE [LARGE SCALE GENOMIC DNA]</scope>
    <source>
        <strain evidence="8 9">BCC 54312</strain>
    </source>
</reference>
<keyword evidence="9" id="KW-1185">Reference proteome</keyword>
<evidence type="ECO:0000256" key="4">
    <source>
        <dbReference type="ARBA" id="ARBA00022989"/>
    </source>
</evidence>
<evidence type="ECO:0000256" key="3">
    <source>
        <dbReference type="ARBA" id="ARBA00022692"/>
    </source>
</evidence>
<evidence type="ECO:0000256" key="6">
    <source>
        <dbReference type="RuleBase" id="RU363053"/>
    </source>
</evidence>
<dbReference type="PANTHER" id="PTHR11266">
    <property type="entry name" value="PEROXISOMAL MEMBRANE PROTEIN 2, PXMP2 MPV17"/>
    <property type="match status" value="1"/>
</dbReference>
<evidence type="ECO:0008006" key="10">
    <source>
        <dbReference type="Google" id="ProtNLM"/>
    </source>
</evidence>
<dbReference type="InterPro" id="IPR007248">
    <property type="entry name" value="Mpv17_PMP22"/>
</dbReference>
<sequence length="198" mass="21570">MTPRPLVTATVQAALLGALSNVLAQLLTADESTESIDWIPVLQFLLFNIVSTPPNFLWQEFLESTYPRKNNGSLSIYNTMVKFALDQTIGALVNTLLFSIFIHALQDAMAHAPHMESLPAAAAYFMKPGAVNLTRVDALAILDAAKRDFWPVVVTGLKFWPAVSLINFSFVKTVATRNLVGASAGVVWGIYMSTVAAR</sequence>
<evidence type="ECO:0000256" key="2">
    <source>
        <dbReference type="ARBA" id="ARBA00006824"/>
    </source>
</evidence>
<dbReference type="Proteomes" id="UP000253664">
    <property type="component" value="Unassembled WGS sequence"/>
</dbReference>
<dbReference type="OrthoDB" id="10267969at2759"/>
<comment type="caution">
    <text evidence="8">The sequence shown here is derived from an EMBL/GenBank/DDBJ whole genome shotgun (WGS) entry which is preliminary data.</text>
</comment>
<feature type="signal peptide" evidence="7">
    <location>
        <begin position="1"/>
        <end position="24"/>
    </location>
</feature>
<dbReference type="STRING" id="1330021.A0A367L2R3"/>
<comment type="similarity">
    <text evidence="2 6">Belongs to the peroxisomal membrane protein PXMP2/4 family.</text>
</comment>
<evidence type="ECO:0000256" key="7">
    <source>
        <dbReference type="SAM" id="SignalP"/>
    </source>
</evidence>
<evidence type="ECO:0000313" key="8">
    <source>
        <dbReference type="EMBL" id="RCI08721.1"/>
    </source>
</evidence>
<keyword evidence="4" id="KW-1133">Transmembrane helix</keyword>
<protein>
    <recommendedName>
        <fullName evidence="10">Mpv17/PMP22 family protein</fullName>
    </recommendedName>
</protein>
<evidence type="ECO:0000313" key="9">
    <source>
        <dbReference type="Proteomes" id="UP000253664"/>
    </source>
</evidence>
<gene>
    <name evidence="8" type="ORF">L249_4764</name>
</gene>
<name>A0A367L2R3_9HYPO</name>
<evidence type="ECO:0000256" key="5">
    <source>
        <dbReference type="ARBA" id="ARBA00023136"/>
    </source>
</evidence>
<dbReference type="PANTHER" id="PTHR11266:SF80">
    <property type="entry name" value="PEROXISOMAL MEMBRANE PROTEIN 2"/>
    <property type="match status" value="1"/>
</dbReference>
<evidence type="ECO:0000256" key="1">
    <source>
        <dbReference type="ARBA" id="ARBA00004141"/>
    </source>
</evidence>